<dbReference type="AlphaFoldDB" id="A0A3M7QUP8"/>
<keyword evidence="1" id="KW-0472">Membrane</keyword>
<reference evidence="2 3" key="1">
    <citation type="journal article" date="2018" name="Sci. Rep.">
        <title>Genomic signatures of local adaptation to the degree of environmental predictability in rotifers.</title>
        <authorList>
            <person name="Franch-Gras L."/>
            <person name="Hahn C."/>
            <person name="Garcia-Roger E.M."/>
            <person name="Carmona M.J."/>
            <person name="Serra M."/>
            <person name="Gomez A."/>
        </authorList>
    </citation>
    <scope>NUCLEOTIDE SEQUENCE [LARGE SCALE GENOMIC DNA]</scope>
    <source>
        <strain evidence="2">HYR1</strain>
    </source>
</reference>
<proteinExistence type="predicted"/>
<keyword evidence="1" id="KW-0812">Transmembrane</keyword>
<keyword evidence="3" id="KW-1185">Reference proteome</keyword>
<dbReference type="EMBL" id="REGN01005047">
    <property type="protein sequence ID" value="RNA15090.1"/>
    <property type="molecule type" value="Genomic_DNA"/>
</dbReference>
<evidence type="ECO:0000256" key="1">
    <source>
        <dbReference type="SAM" id="Phobius"/>
    </source>
</evidence>
<comment type="caution">
    <text evidence="2">The sequence shown here is derived from an EMBL/GenBank/DDBJ whole genome shotgun (WGS) entry which is preliminary data.</text>
</comment>
<protein>
    <submittedName>
        <fullName evidence="2">Uncharacterized protein</fullName>
    </submittedName>
</protein>
<evidence type="ECO:0000313" key="2">
    <source>
        <dbReference type="EMBL" id="RNA15090.1"/>
    </source>
</evidence>
<sequence length="98" mass="11693">MTNQVNAVLPPHSSNLMSYLLPNYCVYILSFTWGCIYLYWFAIIIFLLEITKTILTNFKILIELKRYLSRIPTFFIKALLPEYFNLWTRNIYSISLIN</sequence>
<keyword evidence="1" id="KW-1133">Transmembrane helix</keyword>
<organism evidence="2 3">
    <name type="scientific">Brachionus plicatilis</name>
    <name type="common">Marine rotifer</name>
    <name type="synonym">Brachionus muelleri</name>
    <dbReference type="NCBI Taxonomy" id="10195"/>
    <lineage>
        <taxon>Eukaryota</taxon>
        <taxon>Metazoa</taxon>
        <taxon>Spiralia</taxon>
        <taxon>Gnathifera</taxon>
        <taxon>Rotifera</taxon>
        <taxon>Eurotatoria</taxon>
        <taxon>Monogononta</taxon>
        <taxon>Pseudotrocha</taxon>
        <taxon>Ploima</taxon>
        <taxon>Brachionidae</taxon>
        <taxon>Brachionus</taxon>
    </lineage>
</organism>
<gene>
    <name evidence="2" type="ORF">BpHYR1_031871</name>
</gene>
<name>A0A3M7QUP8_BRAPC</name>
<evidence type="ECO:0000313" key="3">
    <source>
        <dbReference type="Proteomes" id="UP000276133"/>
    </source>
</evidence>
<feature type="transmembrane region" description="Helical" evidence="1">
    <location>
        <begin position="26"/>
        <end position="48"/>
    </location>
</feature>
<dbReference type="Proteomes" id="UP000276133">
    <property type="component" value="Unassembled WGS sequence"/>
</dbReference>
<accession>A0A3M7QUP8</accession>